<feature type="compositionally biased region" description="Polar residues" evidence="1">
    <location>
        <begin position="30"/>
        <end position="43"/>
    </location>
</feature>
<evidence type="ECO:0008006" key="4">
    <source>
        <dbReference type="Google" id="ProtNLM"/>
    </source>
</evidence>
<dbReference type="EMBL" id="JAVRRR010000362">
    <property type="protein sequence ID" value="KAK5143006.1"/>
    <property type="molecule type" value="Genomic_DNA"/>
</dbReference>
<evidence type="ECO:0000313" key="3">
    <source>
        <dbReference type="Proteomes" id="UP001308179"/>
    </source>
</evidence>
<evidence type="ECO:0000256" key="1">
    <source>
        <dbReference type="SAM" id="MobiDB-lite"/>
    </source>
</evidence>
<sequence>MAEIDRNNTLWKKPMRRATAKKPETEAKANNTRSKTPALSTEKNSTEHVEQPLTALQTKPFRRGPGRPRKEVQEAAAEESAEPPARATRGTKASAGKSQTVEPVAHEPNVSAAAQPKTTRRTRATATTAQPLSPKKITQVAKTRTTRAITQKSTAATGATSKENVTGKAVMPRTL</sequence>
<feature type="region of interest" description="Disordered" evidence="1">
    <location>
        <begin position="1"/>
        <end position="175"/>
    </location>
</feature>
<comment type="caution">
    <text evidence="2">The sequence shown here is derived from an EMBL/GenBank/DDBJ whole genome shotgun (WGS) entry which is preliminary data.</text>
</comment>
<gene>
    <name evidence="2" type="ORF">LTR32_004778</name>
</gene>
<name>A0ABR0L3N4_9PEZI</name>
<reference evidence="2 3" key="1">
    <citation type="submission" date="2023-08" db="EMBL/GenBank/DDBJ databases">
        <title>Black Yeasts Isolated from many extreme environments.</title>
        <authorList>
            <person name="Coleine C."/>
            <person name="Stajich J.E."/>
            <person name="Selbmann L."/>
        </authorList>
    </citation>
    <scope>NUCLEOTIDE SEQUENCE [LARGE SCALE GENOMIC DNA]</scope>
    <source>
        <strain evidence="2 3">CCFEE 5386</strain>
    </source>
</reference>
<protein>
    <recommendedName>
        <fullName evidence="4">Shugoshin C-terminal domain-containing protein</fullName>
    </recommendedName>
</protein>
<dbReference type="Proteomes" id="UP001308179">
    <property type="component" value="Unassembled WGS sequence"/>
</dbReference>
<keyword evidence="3" id="KW-1185">Reference proteome</keyword>
<evidence type="ECO:0000313" key="2">
    <source>
        <dbReference type="EMBL" id="KAK5143006.1"/>
    </source>
</evidence>
<proteinExistence type="predicted"/>
<organism evidence="2 3">
    <name type="scientific">Rachicladosporium monterosium</name>
    <dbReference type="NCBI Taxonomy" id="1507873"/>
    <lineage>
        <taxon>Eukaryota</taxon>
        <taxon>Fungi</taxon>
        <taxon>Dikarya</taxon>
        <taxon>Ascomycota</taxon>
        <taxon>Pezizomycotina</taxon>
        <taxon>Dothideomycetes</taxon>
        <taxon>Dothideomycetidae</taxon>
        <taxon>Cladosporiales</taxon>
        <taxon>Cladosporiaceae</taxon>
        <taxon>Rachicladosporium</taxon>
    </lineage>
</organism>
<feature type="compositionally biased region" description="Polar residues" evidence="1">
    <location>
        <begin position="140"/>
        <end position="164"/>
    </location>
</feature>
<accession>A0ABR0L3N4</accession>